<dbReference type="InterPro" id="IPR015890">
    <property type="entry name" value="Chorismate_C"/>
</dbReference>
<dbReference type="Gene3D" id="3.60.120.10">
    <property type="entry name" value="Anthranilate synthase"/>
    <property type="match status" value="1"/>
</dbReference>
<evidence type="ECO:0000256" key="8">
    <source>
        <dbReference type="ARBA" id="ARBA00022821"/>
    </source>
</evidence>
<dbReference type="EMBL" id="CAMAPF010000085">
    <property type="protein sequence ID" value="CAH9095844.1"/>
    <property type="molecule type" value="Genomic_DNA"/>
</dbReference>
<proteinExistence type="inferred from homology"/>
<dbReference type="PANTHER" id="PTHR47253">
    <property type="match status" value="1"/>
</dbReference>
<keyword evidence="6" id="KW-0150">Chloroplast</keyword>
<evidence type="ECO:0000256" key="5">
    <source>
        <dbReference type="ARBA" id="ARBA00012824"/>
    </source>
</evidence>
<keyword evidence="9" id="KW-0460">Magnesium</keyword>
<evidence type="ECO:0000256" key="3">
    <source>
        <dbReference type="ARBA" id="ARBA00004229"/>
    </source>
</evidence>
<dbReference type="InterPro" id="IPR005801">
    <property type="entry name" value="ADC_synthase"/>
</dbReference>
<keyword evidence="11" id="KW-0413">Isomerase</keyword>
<dbReference type="NCBIfam" id="TIGR00543">
    <property type="entry name" value="isochor_syn"/>
    <property type="match status" value="1"/>
</dbReference>
<sequence length="629" mass="70148">MKYCISVDQRTQYPVNSEQFKLIVFLGAANQLSRRQQRRRRPLSSMSDAILRHRVAQLIEPGCFYCSLPSPPLFANRSACRRNHHRAHSSLSMNGCQGDPRAPIGTIQAQTFPAVSSLSLAMESLNSAISNLLNSDPLPFDSGIIRLQVPIKEKIETLAWLHAQNHLPLLPRCYFSSRSRILDTDPSSIKHLIASHPVLSSSSSSSSSQKHRVVSVAGLGSAVFFRDLRPFSFDDWLSIKRFLSKGCPLIRAYGAIRFNATVSIASEWRAFGSFYFMVPQVELDEFEESSMIAATIAWDNSLSWTYRKSINKLQETMCEVYTVVEHLVKRVPDTYVLQKTHIPGKTSWDQAVNRALHMIKGDYSTLIKVVLARSSRVVTAIDIDPLTWLTCLKYEGENAYQFCLQPPESPAFIGNTPEQLFHRDQLSVCSDALAGTRARGGTALLDLKIGHDLLSSPKEHYEFTIVRECIRRRLEAVCSSVLIEPKKALKKLPRVQHLYSRLSGRLQSEDDEFKVLSSLHPTPAVCGYPTEVARVLIAETETFDRGMYAGPVGWFGGEESEFAVGIRSALVGKGLGALIYAGTGIVKGSSSSSEWDELELKTSQFTKLMKLEVPALSMSGNERNINQRG</sequence>
<keyword evidence="10" id="KW-0809">Transit peptide</keyword>
<evidence type="ECO:0000256" key="4">
    <source>
        <dbReference type="ARBA" id="ARBA00005297"/>
    </source>
</evidence>
<dbReference type="EC" id="5.4.4.2" evidence="5"/>
<dbReference type="Pfam" id="PF00425">
    <property type="entry name" value="Chorismate_bind"/>
    <property type="match status" value="1"/>
</dbReference>
<comment type="catalytic activity">
    <reaction evidence="1">
        <text>chorismate = isochorismate</text>
        <dbReference type="Rhea" id="RHEA:18985"/>
        <dbReference type="ChEBI" id="CHEBI:29748"/>
        <dbReference type="ChEBI" id="CHEBI:29780"/>
        <dbReference type="EC" id="5.4.4.2"/>
    </reaction>
</comment>
<reference evidence="13" key="1">
    <citation type="submission" date="2022-07" db="EMBL/GenBank/DDBJ databases">
        <authorList>
            <person name="Macas J."/>
            <person name="Novak P."/>
            <person name="Neumann P."/>
        </authorList>
    </citation>
    <scope>NUCLEOTIDE SEQUENCE</scope>
</reference>
<dbReference type="GO" id="GO:0006952">
    <property type="term" value="P:defense response"/>
    <property type="evidence" value="ECO:0007669"/>
    <property type="project" value="UniProtKB-KW"/>
</dbReference>
<evidence type="ECO:0000256" key="1">
    <source>
        <dbReference type="ARBA" id="ARBA00000799"/>
    </source>
</evidence>
<evidence type="ECO:0000259" key="12">
    <source>
        <dbReference type="Pfam" id="PF00425"/>
    </source>
</evidence>
<evidence type="ECO:0000256" key="11">
    <source>
        <dbReference type="ARBA" id="ARBA00023235"/>
    </source>
</evidence>
<dbReference type="InterPro" id="IPR044250">
    <property type="entry name" value="MenF-like"/>
</dbReference>
<evidence type="ECO:0000313" key="13">
    <source>
        <dbReference type="EMBL" id="CAH9095844.1"/>
    </source>
</evidence>
<dbReference type="PANTHER" id="PTHR47253:SF4">
    <property type="entry name" value="ISOCHORISMATE SYNTHASE 2, CHLOROPLASTIC"/>
    <property type="match status" value="1"/>
</dbReference>
<dbReference type="FunFam" id="3.60.120.10:FF:000005">
    <property type="entry name" value="isochorismate synthase, chloroplastic-like isoform X1"/>
    <property type="match status" value="1"/>
</dbReference>
<dbReference type="AlphaFoldDB" id="A0AAV0DDI9"/>
<evidence type="ECO:0000256" key="7">
    <source>
        <dbReference type="ARBA" id="ARBA00022640"/>
    </source>
</evidence>
<comment type="similarity">
    <text evidence="4">Belongs to the isochorismate synthase family.</text>
</comment>
<evidence type="ECO:0000313" key="14">
    <source>
        <dbReference type="Proteomes" id="UP001152523"/>
    </source>
</evidence>
<dbReference type="SUPFAM" id="SSF56322">
    <property type="entry name" value="ADC synthase"/>
    <property type="match status" value="1"/>
</dbReference>
<keyword evidence="7" id="KW-0934">Plastid</keyword>
<evidence type="ECO:0000256" key="2">
    <source>
        <dbReference type="ARBA" id="ARBA00001946"/>
    </source>
</evidence>
<feature type="domain" description="Chorismate-utilising enzyme C-terminal" evidence="12">
    <location>
        <begin position="346"/>
        <end position="601"/>
    </location>
</feature>
<dbReference type="GO" id="GO:0008909">
    <property type="term" value="F:isochorismate synthase activity"/>
    <property type="evidence" value="ECO:0007669"/>
    <property type="project" value="UniProtKB-EC"/>
</dbReference>
<comment type="cofactor">
    <cofactor evidence="2">
        <name>Mg(2+)</name>
        <dbReference type="ChEBI" id="CHEBI:18420"/>
    </cofactor>
</comment>
<name>A0AAV0DDI9_9ASTE</name>
<dbReference type="GO" id="GO:0042372">
    <property type="term" value="P:phylloquinone biosynthetic process"/>
    <property type="evidence" value="ECO:0007669"/>
    <property type="project" value="UniProtKB-ARBA"/>
</dbReference>
<accession>A0AAV0DDI9</accession>
<dbReference type="InterPro" id="IPR004561">
    <property type="entry name" value="IsoChor_synthase"/>
</dbReference>
<dbReference type="Proteomes" id="UP001152523">
    <property type="component" value="Unassembled WGS sequence"/>
</dbReference>
<evidence type="ECO:0000256" key="9">
    <source>
        <dbReference type="ARBA" id="ARBA00022842"/>
    </source>
</evidence>
<dbReference type="GO" id="GO:0009507">
    <property type="term" value="C:chloroplast"/>
    <property type="evidence" value="ECO:0007669"/>
    <property type="project" value="UniProtKB-SubCell"/>
</dbReference>
<comment type="subcellular location">
    <subcellularLocation>
        <location evidence="3">Plastid</location>
        <location evidence="3">Chloroplast</location>
    </subcellularLocation>
</comment>
<organism evidence="13 14">
    <name type="scientific">Cuscuta epithymum</name>
    <dbReference type="NCBI Taxonomy" id="186058"/>
    <lineage>
        <taxon>Eukaryota</taxon>
        <taxon>Viridiplantae</taxon>
        <taxon>Streptophyta</taxon>
        <taxon>Embryophyta</taxon>
        <taxon>Tracheophyta</taxon>
        <taxon>Spermatophyta</taxon>
        <taxon>Magnoliopsida</taxon>
        <taxon>eudicotyledons</taxon>
        <taxon>Gunneridae</taxon>
        <taxon>Pentapetalae</taxon>
        <taxon>asterids</taxon>
        <taxon>lamiids</taxon>
        <taxon>Solanales</taxon>
        <taxon>Convolvulaceae</taxon>
        <taxon>Cuscuteae</taxon>
        <taxon>Cuscuta</taxon>
        <taxon>Cuscuta subgen. Cuscuta</taxon>
    </lineage>
</organism>
<gene>
    <name evidence="13" type="ORF">CEPIT_LOCUS13465</name>
</gene>
<evidence type="ECO:0000256" key="10">
    <source>
        <dbReference type="ARBA" id="ARBA00022946"/>
    </source>
</evidence>
<keyword evidence="14" id="KW-1185">Reference proteome</keyword>
<comment type="caution">
    <text evidence="13">The sequence shown here is derived from an EMBL/GenBank/DDBJ whole genome shotgun (WGS) entry which is preliminary data.</text>
</comment>
<evidence type="ECO:0000256" key="6">
    <source>
        <dbReference type="ARBA" id="ARBA00022528"/>
    </source>
</evidence>
<protein>
    <recommendedName>
        <fullName evidence="5">isochorismate synthase</fullName>
        <ecNumber evidence="5">5.4.4.2</ecNumber>
    </recommendedName>
</protein>
<keyword evidence="8" id="KW-0611">Plant defense</keyword>